<feature type="binding site" evidence="4">
    <location>
        <position position="209"/>
    </location>
    <ligand>
        <name>pyruvate</name>
        <dbReference type="ChEBI" id="CHEBI:15361"/>
    </ligand>
</feature>
<dbReference type="SUPFAM" id="SSF51569">
    <property type="entry name" value="Aldolase"/>
    <property type="match status" value="1"/>
</dbReference>
<reference evidence="5 6" key="1">
    <citation type="journal article" date="2018" name="Nat. Biotechnol.">
        <title>A standardized bacterial taxonomy based on genome phylogeny substantially revises the tree of life.</title>
        <authorList>
            <person name="Parks D.H."/>
            <person name="Chuvochina M."/>
            <person name="Waite D.W."/>
            <person name="Rinke C."/>
            <person name="Skarshewski A."/>
            <person name="Chaumeil P.A."/>
            <person name="Hugenholtz P."/>
        </authorList>
    </citation>
    <scope>NUCLEOTIDE SEQUENCE [LARGE SCALE GENOMIC DNA]</scope>
    <source>
        <strain evidence="5">UBA9375</strain>
    </source>
</reference>
<name>A0A3D3RH81_9PLAN</name>
<comment type="caution">
    <text evidence="5">The sequence shown here is derived from an EMBL/GenBank/DDBJ whole genome shotgun (WGS) entry which is preliminary data.</text>
</comment>
<evidence type="ECO:0000256" key="3">
    <source>
        <dbReference type="PIRNR" id="PIRNR001365"/>
    </source>
</evidence>
<dbReference type="PANTHER" id="PTHR12128">
    <property type="entry name" value="DIHYDRODIPICOLINATE SYNTHASE"/>
    <property type="match status" value="1"/>
</dbReference>
<dbReference type="InterPro" id="IPR002220">
    <property type="entry name" value="DapA-like"/>
</dbReference>
<keyword evidence="2 3" id="KW-0456">Lyase</keyword>
<dbReference type="PANTHER" id="PTHR12128:SF66">
    <property type="entry name" value="4-HYDROXY-2-OXOGLUTARATE ALDOLASE, MITOCHONDRIAL"/>
    <property type="match status" value="1"/>
</dbReference>
<dbReference type="EMBL" id="DQAY01000197">
    <property type="protein sequence ID" value="HCO27397.1"/>
    <property type="molecule type" value="Genomic_DNA"/>
</dbReference>
<gene>
    <name evidence="5" type="ORF">DIT97_31985</name>
</gene>
<evidence type="ECO:0000313" key="5">
    <source>
        <dbReference type="EMBL" id="HCO27397.1"/>
    </source>
</evidence>
<sequence>MATLIQGVLPVLHTPLCEDETIDGDAFAREIDWCFERGADGVCGAMVSEVLRLTYEERLNLTQLMVELTAGRGTVIASVGAESTRQAVAFARQAEDAGCAAVMAIPPVTTALPDGALWDYFTTLAKQCSLPLVVQDASSYVGRAISIEFYKRLLDEFGPEKILFKPEASPIGPNLSALRDATAGQARIFDGSGGILLVDAYRRGISGTMPGVDLLDGIMALWKALQAGDDAAVYRIYFPICAIVALQLQAGLDGFLAIEKYLLVKRGIFGSDRRCEPNAWSLDEETRVEVDRLYELLMESLDE</sequence>
<dbReference type="Proteomes" id="UP000263642">
    <property type="component" value="Unassembled WGS sequence"/>
</dbReference>
<dbReference type="GO" id="GO:0008840">
    <property type="term" value="F:4-hydroxy-tetrahydrodipicolinate synthase activity"/>
    <property type="evidence" value="ECO:0007669"/>
    <property type="project" value="TreeGrafter"/>
</dbReference>
<dbReference type="Pfam" id="PF00701">
    <property type="entry name" value="DHDPS"/>
    <property type="match status" value="1"/>
</dbReference>
<dbReference type="AlphaFoldDB" id="A0A3D3RH81"/>
<evidence type="ECO:0000256" key="2">
    <source>
        <dbReference type="ARBA" id="ARBA00023239"/>
    </source>
</evidence>
<proteinExistence type="inferred from homology"/>
<protein>
    <submittedName>
        <fullName evidence="5">Dihydrodipicolinate synthase family protein</fullName>
    </submittedName>
</protein>
<dbReference type="InterPro" id="IPR013785">
    <property type="entry name" value="Aldolase_TIM"/>
</dbReference>
<evidence type="ECO:0000313" key="6">
    <source>
        <dbReference type="Proteomes" id="UP000263642"/>
    </source>
</evidence>
<dbReference type="Gene3D" id="3.20.20.70">
    <property type="entry name" value="Aldolase class I"/>
    <property type="match status" value="1"/>
</dbReference>
<organism evidence="5 6">
    <name type="scientific">Gimesia maris</name>
    <dbReference type="NCBI Taxonomy" id="122"/>
    <lineage>
        <taxon>Bacteria</taxon>
        <taxon>Pseudomonadati</taxon>
        <taxon>Planctomycetota</taxon>
        <taxon>Planctomycetia</taxon>
        <taxon>Planctomycetales</taxon>
        <taxon>Planctomycetaceae</taxon>
        <taxon>Gimesia</taxon>
    </lineage>
</organism>
<evidence type="ECO:0000256" key="4">
    <source>
        <dbReference type="PIRSR" id="PIRSR001365-2"/>
    </source>
</evidence>
<dbReference type="CDD" id="cd00408">
    <property type="entry name" value="DHDPS-like"/>
    <property type="match status" value="1"/>
</dbReference>
<comment type="similarity">
    <text evidence="1 3">Belongs to the DapA family.</text>
</comment>
<accession>A0A3D3RH81</accession>
<evidence type="ECO:0000256" key="1">
    <source>
        <dbReference type="ARBA" id="ARBA00007592"/>
    </source>
</evidence>
<dbReference type="SMART" id="SM01130">
    <property type="entry name" value="DHDPS"/>
    <property type="match status" value="1"/>
</dbReference>
<dbReference type="PIRSF" id="PIRSF001365">
    <property type="entry name" value="DHDPS"/>
    <property type="match status" value="1"/>
</dbReference>